<feature type="domain" description="CHAT" evidence="1">
    <location>
        <begin position="661"/>
        <end position="1002"/>
    </location>
</feature>
<dbReference type="RefSeq" id="WP_155324664.1">
    <property type="nucleotide sequence ID" value="NZ_AP021876.1"/>
</dbReference>
<accession>A0A5K7ZX90</accession>
<dbReference type="InterPro" id="IPR011990">
    <property type="entry name" value="TPR-like_helical_dom_sf"/>
</dbReference>
<sequence>MKSIIYDALIISFIAPLVILQFVGCQKSISVKDAQDLAIKFHGETHKRPPRRLGPKIEKIVEYYKKNKLSIYSPPKYSSLELDKIVDFYRNSNSGYFYLQEDARRCYFFGYMDKAIIFSKASLKAVPEKWLNAKAEVAFDLAMILAEAGDFISAERALDQARRNIYQASRRRYKEYRKAYKLKTSYLSHFSLASIKFSQGEMKEAEVFFYKALNDLKQIIYQPGINIRYSNQSYLLAHVKVGIAKSLLWQGKLIDAEAWARMSLDHGGHYYILPRIFVTLSRIFYEQGRFEDSQTLAKTVINMFTIERLSSGYSSTPGSLTLALAREASARAYLAMGDYGQALEQYNIIKEEMAADPETYERMFEGSIDQGMALFFTGQMQEAQDQFLLAHEKTKLQYGKSDYSVSEANALYALTLLDMGNDLEALKILDQFMMDFISHHRKELGATIGYFTRKIRLERILEGYIELLFKVGDNMSVGKAFEVAEVVRGHSVEKALLRSATRSVVGDPHLVTIIQQRQDLEMNITANQDRIAASMGIEDIKHRDKVIKDLKSKGDELINALHVLNKEIASRYPQYNKLVSPGSVSLEDVRKMLKKDEAILSIFTGQKASYVWAFGKTGKMAFSRVTFGVEALEQDIAKLRKSLTPRDIHDVEDIPVFDTQLSHKLYKTLLAPVRKGWEKARIIMIAANAPMDRLPLSLLISKPVGSIQHKAETWFSEYKTIPWLARTHAVTQLPSVGSIVYLRNRKSYNKVANTFVGFGDPCFAPVSSGKDEETSTFAQRGLHLRATPVAREENPSSFTHFMLPRLTETADEVRQIAIAVGADPEKDVYLGLDASEYRLKSIDLREKKILVFATHGLMPGDIDGLDQPALALSYPSQLSNENNDGLLTMGEIMWLKLNADWVVLSACNTAAAVGKGKEALSGLGQAFFHAGAKSLLVTSWPVETNSAKALTTGLFKYIAQNPEISRAEALRLSRLSLINDNGPGGFSYAHPIFWAPFILAGDGGGYQHK</sequence>
<dbReference type="Gene3D" id="1.25.40.10">
    <property type="entry name" value="Tetratricopeptide repeat domain"/>
    <property type="match status" value="1"/>
</dbReference>
<dbReference type="Proteomes" id="UP000425960">
    <property type="component" value="Chromosome"/>
</dbReference>
<organism evidence="2 3">
    <name type="scientific">Desulfosarcina ovata subsp. sediminis</name>
    <dbReference type="NCBI Taxonomy" id="885957"/>
    <lineage>
        <taxon>Bacteria</taxon>
        <taxon>Pseudomonadati</taxon>
        <taxon>Thermodesulfobacteriota</taxon>
        <taxon>Desulfobacteria</taxon>
        <taxon>Desulfobacterales</taxon>
        <taxon>Desulfosarcinaceae</taxon>
        <taxon>Desulfosarcina</taxon>
    </lineage>
</organism>
<proteinExistence type="predicted"/>
<name>A0A5K7ZX90_9BACT</name>
<dbReference type="KEGG" id="dov:DSCO28_54390"/>
<protein>
    <recommendedName>
        <fullName evidence="1">CHAT domain-containing protein</fullName>
    </recommendedName>
</protein>
<evidence type="ECO:0000313" key="3">
    <source>
        <dbReference type="Proteomes" id="UP000425960"/>
    </source>
</evidence>
<dbReference type="InterPro" id="IPR024983">
    <property type="entry name" value="CHAT_dom"/>
</dbReference>
<dbReference type="Pfam" id="PF12770">
    <property type="entry name" value="CHAT"/>
    <property type="match status" value="1"/>
</dbReference>
<dbReference type="EMBL" id="AP021876">
    <property type="protein sequence ID" value="BBO84873.1"/>
    <property type="molecule type" value="Genomic_DNA"/>
</dbReference>
<gene>
    <name evidence="2" type="ORF">DSCO28_54390</name>
</gene>
<dbReference type="AlphaFoldDB" id="A0A5K7ZX90"/>
<evidence type="ECO:0000259" key="1">
    <source>
        <dbReference type="Pfam" id="PF12770"/>
    </source>
</evidence>
<evidence type="ECO:0000313" key="2">
    <source>
        <dbReference type="EMBL" id="BBO84873.1"/>
    </source>
</evidence>
<reference evidence="2 3" key="1">
    <citation type="submission" date="2019-11" db="EMBL/GenBank/DDBJ databases">
        <title>Comparative genomics of hydrocarbon-degrading Desulfosarcina strains.</title>
        <authorList>
            <person name="Watanabe M."/>
            <person name="Kojima H."/>
            <person name="Fukui M."/>
        </authorList>
    </citation>
    <scope>NUCLEOTIDE SEQUENCE [LARGE SCALE GENOMIC DNA]</scope>
    <source>
        <strain evidence="2 3">28bB2T</strain>
    </source>
</reference>
<dbReference type="SUPFAM" id="SSF48452">
    <property type="entry name" value="TPR-like"/>
    <property type="match status" value="3"/>
</dbReference>